<feature type="binding site" evidence="9">
    <location>
        <position position="307"/>
    </location>
    <ligand>
        <name>DNA</name>
        <dbReference type="ChEBI" id="CHEBI:16991"/>
    </ligand>
</feature>
<reference evidence="11 12" key="1">
    <citation type="submission" date="2014-03" db="EMBL/GenBank/DDBJ databases">
        <title>Sequencing and Comparison of Genomes and Transcriptome Profiles of Human Ehrlichiosis Agents.</title>
        <authorList>
            <person name="Lin M."/>
            <person name="Daugherty S.C."/>
            <person name="Nagaraj S."/>
            <person name="Cheng Z."/>
            <person name="Xiong Q."/>
            <person name="Lin F.-Y."/>
            <person name="Sengamalay N."/>
            <person name="Ott S."/>
            <person name="Godinez A."/>
            <person name="Tallon L.J."/>
            <person name="Sadzewicz L."/>
            <person name="Fraser C.M."/>
            <person name="Dunning Hotopp J.C."/>
            <person name="Rikihisa Y."/>
        </authorList>
    </citation>
    <scope>NUCLEOTIDE SEQUENCE [LARGE SCALE GENOMIC DNA]</scope>
    <source>
        <strain evidence="11 12">Oregon</strain>
    </source>
</reference>
<evidence type="ECO:0000256" key="4">
    <source>
        <dbReference type="ARBA" id="ARBA00022801"/>
    </source>
</evidence>
<dbReference type="EC" id="3.6.4.-" evidence="9"/>
<comment type="catalytic activity">
    <reaction evidence="9">
        <text>ATP + H2O = ADP + phosphate + H(+)</text>
        <dbReference type="Rhea" id="RHEA:13065"/>
        <dbReference type="ChEBI" id="CHEBI:15377"/>
        <dbReference type="ChEBI" id="CHEBI:15378"/>
        <dbReference type="ChEBI" id="CHEBI:30616"/>
        <dbReference type="ChEBI" id="CHEBI:43474"/>
        <dbReference type="ChEBI" id="CHEBI:456216"/>
    </reaction>
</comment>
<feature type="binding site" evidence="9">
    <location>
        <position position="62"/>
    </location>
    <ligand>
        <name>ATP</name>
        <dbReference type="ChEBI" id="CHEBI:30616"/>
    </ligand>
</feature>
<dbReference type="SMART" id="SM00382">
    <property type="entry name" value="AAA"/>
    <property type="match status" value="1"/>
</dbReference>
<dbReference type="InterPro" id="IPR008823">
    <property type="entry name" value="RuvB_wg_C"/>
</dbReference>
<dbReference type="SUPFAM" id="SSF52540">
    <property type="entry name" value="P-loop containing nucleoside triphosphate hydrolases"/>
    <property type="match status" value="1"/>
</dbReference>
<feature type="binding site" evidence="9">
    <location>
        <position position="215"/>
    </location>
    <ligand>
        <name>ATP</name>
        <dbReference type="ChEBI" id="CHEBI:30616"/>
    </ligand>
</feature>
<evidence type="ECO:0000313" key="11">
    <source>
        <dbReference type="EMBL" id="AHX11496.1"/>
    </source>
</evidence>
<comment type="subcellular location">
    <subcellularLocation>
        <location evidence="9">Cytoplasm</location>
    </subcellularLocation>
</comment>
<dbReference type="Pfam" id="PF05496">
    <property type="entry name" value="RuvB_N"/>
    <property type="match status" value="1"/>
</dbReference>
<organism evidence="11 12">
    <name type="scientific">Neorickettsia helminthoeca str. Oregon</name>
    <dbReference type="NCBI Taxonomy" id="1286528"/>
    <lineage>
        <taxon>Bacteria</taxon>
        <taxon>Pseudomonadati</taxon>
        <taxon>Pseudomonadota</taxon>
        <taxon>Alphaproteobacteria</taxon>
        <taxon>Rickettsiales</taxon>
        <taxon>Anaplasmataceae</taxon>
        <taxon>Neorickettsia</taxon>
    </lineage>
</organism>
<dbReference type="HAMAP" id="MF_00016">
    <property type="entry name" value="DNA_HJ_migration_RuvB"/>
    <property type="match status" value="1"/>
</dbReference>
<dbReference type="InterPro" id="IPR036388">
    <property type="entry name" value="WH-like_DNA-bd_sf"/>
</dbReference>
<feature type="binding site" evidence="9">
    <location>
        <position position="63"/>
    </location>
    <ligand>
        <name>ATP</name>
        <dbReference type="ChEBI" id="CHEBI:30616"/>
    </ligand>
</feature>
<comment type="similarity">
    <text evidence="9">Belongs to the RuvB family.</text>
</comment>
<dbReference type="GO" id="GO:0006281">
    <property type="term" value="P:DNA repair"/>
    <property type="evidence" value="ECO:0007669"/>
    <property type="project" value="UniProtKB-UniRule"/>
</dbReference>
<dbReference type="InterPro" id="IPR027417">
    <property type="entry name" value="P-loop_NTPase"/>
</dbReference>
<dbReference type="InterPro" id="IPR036390">
    <property type="entry name" value="WH_DNA-bd_sf"/>
</dbReference>
<dbReference type="InterPro" id="IPR008824">
    <property type="entry name" value="RuvB-like_N"/>
</dbReference>
<keyword evidence="5 9" id="KW-0067">ATP-binding</keyword>
<keyword evidence="6 9" id="KW-0238">DNA-binding</keyword>
<dbReference type="SUPFAM" id="SSF46785">
    <property type="entry name" value="Winged helix' DNA-binding domain"/>
    <property type="match status" value="1"/>
</dbReference>
<dbReference type="Gene3D" id="3.40.50.300">
    <property type="entry name" value="P-loop containing nucleotide triphosphate hydrolases"/>
    <property type="match status" value="1"/>
</dbReference>
<keyword evidence="12" id="KW-1185">Reference proteome</keyword>
<feature type="binding site" evidence="9">
    <location>
        <position position="64"/>
    </location>
    <ligand>
        <name>ATP</name>
        <dbReference type="ChEBI" id="CHEBI:30616"/>
    </ligand>
</feature>
<dbReference type="InterPro" id="IPR041445">
    <property type="entry name" value="AAA_lid_4"/>
</dbReference>
<feature type="binding site" evidence="9">
    <location>
        <position position="178"/>
    </location>
    <ligand>
        <name>ATP</name>
        <dbReference type="ChEBI" id="CHEBI:30616"/>
    </ligand>
</feature>
<dbReference type="GO" id="GO:0006310">
    <property type="term" value="P:DNA recombination"/>
    <property type="evidence" value="ECO:0007669"/>
    <property type="project" value="UniProtKB-UniRule"/>
</dbReference>
<dbReference type="STRING" id="1286528.NHE_0557"/>
<feature type="binding site" evidence="9">
    <location>
        <position position="312"/>
    </location>
    <ligand>
        <name>DNA</name>
        <dbReference type="ChEBI" id="CHEBI:16991"/>
    </ligand>
</feature>
<keyword evidence="7 9" id="KW-0233">DNA recombination</keyword>
<comment type="subunit">
    <text evidence="9">Homohexamer. Forms an RuvA(8)-RuvB(12)-Holliday junction (HJ) complex. HJ DNA is sandwiched between 2 RuvA tetramers; dsDNA enters through RuvA and exits via RuvB. An RuvB hexamer assembles on each DNA strand where it exits the tetramer. Each RuvB hexamer is contacted by two RuvA subunits (via domain III) on 2 adjacent RuvB subunits; this complex drives branch migration. In the full resolvosome a probable DNA-RuvA(4)-RuvB(12)-RuvC(2) complex forms which resolves the HJ.</text>
</comment>
<comment type="domain">
    <text evidence="9">Has 3 domains, the large (RuvB-L) and small ATPase (RuvB-S) domains and the C-terminal head (RuvB-H) domain. The head domain binds DNA, while the ATPase domains jointly bind ATP, ADP or are empty depending on the state of the subunit in the translocation cycle. During a single DNA translocation step the structure of each domain remains the same, but their relative positions change.</text>
</comment>
<keyword evidence="3 9" id="KW-0227">DNA damage</keyword>
<comment type="function">
    <text evidence="9">The RuvA-RuvB-RuvC complex processes Holliday junction (HJ) DNA during genetic recombination and DNA repair, while the RuvA-RuvB complex plays an important role in the rescue of blocked DNA replication forks via replication fork reversal (RFR). RuvA specifically binds to HJ cruciform DNA, conferring on it an open structure. The RuvB hexamer acts as an ATP-dependent pump, pulling dsDNA into and through the RuvAB complex. RuvB forms 2 homohexamers on either side of HJ DNA bound by 1 or 2 RuvA tetramers; 4 subunits per hexamer contact DNA at a time. Coordinated motions by a converter formed by DNA-disengaged RuvB subunits stimulates ATP hydrolysis and nucleotide exchange. Immobilization of the converter enables RuvB to convert the ATP-contained energy into a lever motion, pulling 2 nucleotides of DNA out of the RuvA tetramer per ATP hydrolyzed, thus driving DNA branch migration. The RuvB motors rotate together with the DNA substrate, which together with the progressing nucleotide cycle form the mechanistic basis for DNA recombination by continuous HJ branch migration. Branch migration allows RuvC to scan DNA until it finds its consensus sequence, where it cleaves and resolves cruciform DNA.</text>
</comment>
<comment type="caution">
    <text evidence="9">Lacks conserved residue(s) required for the propagation of feature annotation.</text>
</comment>
<feature type="binding site" evidence="9">
    <location>
        <position position="59"/>
    </location>
    <ligand>
        <name>ATP</name>
        <dbReference type="ChEBI" id="CHEBI:30616"/>
    </ligand>
</feature>
<evidence type="ECO:0000256" key="3">
    <source>
        <dbReference type="ARBA" id="ARBA00022763"/>
    </source>
</evidence>
<dbReference type="Gene3D" id="1.10.10.10">
    <property type="entry name" value="Winged helix-like DNA-binding domain superfamily/Winged helix DNA-binding domain"/>
    <property type="match status" value="1"/>
</dbReference>
<dbReference type="EMBL" id="CP007481">
    <property type="protein sequence ID" value="AHX11496.1"/>
    <property type="molecule type" value="Genomic_DNA"/>
</dbReference>
<feature type="binding site" evidence="9">
    <location>
        <position position="168"/>
    </location>
    <ligand>
        <name>ATP</name>
        <dbReference type="ChEBI" id="CHEBI:30616"/>
    </ligand>
</feature>
<dbReference type="Pfam" id="PF05491">
    <property type="entry name" value="WHD_RuvB"/>
    <property type="match status" value="1"/>
</dbReference>
<dbReference type="PRINTS" id="PR00819">
    <property type="entry name" value="CBXCFQXSUPER"/>
</dbReference>
<feature type="binding site" evidence="9">
    <location>
        <position position="18"/>
    </location>
    <ligand>
        <name>ATP</name>
        <dbReference type="ChEBI" id="CHEBI:30616"/>
    </ligand>
</feature>
<evidence type="ECO:0000256" key="2">
    <source>
        <dbReference type="ARBA" id="ARBA00022741"/>
    </source>
</evidence>
<name>X5H4M3_9RICK</name>
<keyword evidence="8 9" id="KW-0234">DNA repair</keyword>
<evidence type="ECO:0000256" key="9">
    <source>
        <dbReference type="HAMAP-Rule" id="MF_00016"/>
    </source>
</evidence>
<dbReference type="GO" id="GO:0005737">
    <property type="term" value="C:cytoplasm"/>
    <property type="evidence" value="ECO:0007669"/>
    <property type="project" value="UniProtKB-SubCell"/>
</dbReference>
<evidence type="ECO:0000313" key="12">
    <source>
        <dbReference type="Proteomes" id="UP000023755"/>
    </source>
</evidence>
<keyword evidence="11" id="KW-0347">Helicase</keyword>
<dbReference type="PANTHER" id="PTHR42848:SF1">
    <property type="entry name" value="HOLLIDAY JUNCTION BRANCH MIGRATION COMPLEX SUBUNIT RUVB"/>
    <property type="match status" value="1"/>
</dbReference>
<dbReference type="InterPro" id="IPR003593">
    <property type="entry name" value="AAA+_ATPase"/>
</dbReference>
<dbReference type="GO" id="GO:0016887">
    <property type="term" value="F:ATP hydrolysis activity"/>
    <property type="evidence" value="ECO:0007669"/>
    <property type="project" value="RHEA"/>
</dbReference>
<feature type="binding site" evidence="9">
    <location>
        <begin position="125"/>
        <end position="127"/>
    </location>
    <ligand>
        <name>ATP</name>
        <dbReference type="ChEBI" id="CHEBI:30616"/>
    </ligand>
</feature>
<dbReference type="CDD" id="cd00009">
    <property type="entry name" value="AAA"/>
    <property type="match status" value="1"/>
</dbReference>
<dbReference type="AlphaFoldDB" id="X5H4M3"/>
<dbReference type="HOGENOM" id="CLU_055599_1_0_5"/>
<feature type="region of interest" description="Head domain (RuvB-H)" evidence="9">
    <location>
        <begin position="252"/>
        <end position="325"/>
    </location>
</feature>
<dbReference type="GO" id="GO:0000400">
    <property type="term" value="F:four-way junction DNA binding"/>
    <property type="evidence" value="ECO:0007669"/>
    <property type="project" value="UniProtKB-UniRule"/>
</dbReference>
<dbReference type="KEGG" id="nhm:NHE_0557"/>
<dbReference type="Gene3D" id="1.10.8.60">
    <property type="match status" value="1"/>
</dbReference>
<dbReference type="Proteomes" id="UP000023755">
    <property type="component" value="Chromosome"/>
</dbReference>
<gene>
    <name evidence="9 11" type="primary">ruvB</name>
    <name evidence="11" type="ORF">NHE_0557</name>
</gene>
<feature type="region of interest" description="Small ATPAse domain (RuvB-S)" evidence="9">
    <location>
        <begin position="179"/>
        <end position="249"/>
    </location>
</feature>
<keyword evidence="1 9" id="KW-0963">Cytoplasm</keyword>
<feature type="binding site" evidence="9">
    <location>
        <position position="63"/>
    </location>
    <ligand>
        <name>Mg(2+)</name>
        <dbReference type="ChEBI" id="CHEBI:18420"/>
    </ligand>
</feature>
<dbReference type="GO" id="GO:0009378">
    <property type="term" value="F:four-way junction helicase activity"/>
    <property type="evidence" value="ECO:0007669"/>
    <property type="project" value="InterPro"/>
</dbReference>
<dbReference type="Pfam" id="PF17864">
    <property type="entry name" value="AAA_lid_4"/>
    <property type="match status" value="1"/>
</dbReference>
<dbReference type="GO" id="GO:0048476">
    <property type="term" value="C:Holliday junction resolvase complex"/>
    <property type="evidence" value="ECO:0007669"/>
    <property type="project" value="UniProtKB-UniRule"/>
</dbReference>
<evidence type="ECO:0000256" key="5">
    <source>
        <dbReference type="ARBA" id="ARBA00022840"/>
    </source>
</evidence>
<evidence type="ECO:0000256" key="1">
    <source>
        <dbReference type="ARBA" id="ARBA00022490"/>
    </source>
</evidence>
<dbReference type="NCBIfam" id="NF000868">
    <property type="entry name" value="PRK00080.1"/>
    <property type="match status" value="1"/>
</dbReference>
<dbReference type="NCBIfam" id="TIGR00635">
    <property type="entry name" value="ruvB"/>
    <property type="match status" value="1"/>
</dbReference>
<evidence type="ECO:0000256" key="7">
    <source>
        <dbReference type="ARBA" id="ARBA00023172"/>
    </source>
</evidence>
<keyword evidence="2 9" id="KW-0547">Nucleotide-binding</keyword>
<dbReference type="GO" id="GO:0005524">
    <property type="term" value="F:ATP binding"/>
    <property type="evidence" value="ECO:0007669"/>
    <property type="project" value="UniProtKB-UniRule"/>
</dbReference>
<evidence type="ECO:0000256" key="8">
    <source>
        <dbReference type="ARBA" id="ARBA00023204"/>
    </source>
</evidence>
<keyword evidence="4 9" id="KW-0378">Hydrolase</keyword>
<evidence type="ECO:0000256" key="6">
    <source>
        <dbReference type="ARBA" id="ARBA00023125"/>
    </source>
</evidence>
<feature type="domain" description="AAA+ ATPase" evidence="10">
    <location>
        <begin position="48"/>
        <end position="181"/>
    </location>
</feature>
<dbReference type="InterPro" id="IPR004605">
    <property type="entry name" value="DNA_helicase_Holl-junc_RuvB"/>
</dbReference>
<proteinExistence type="inferred from homology"/>
<dbReference type="InterPro" id="IPR000641">
    <property type="entry name" value="CbxX/CfxQ"/>
</dbReference>
<evidence type="ECO:0000259" key="10">
    <source>
        <dbReference type="SMART" id="SM00382"/>
    </source>
</evidence>
<dbReference type="PANTHER" id="PTHR42848">
    <property type="match status" value="1"/>
</dbReference>
<sequence>MRNEVLNEKDIPHDPSVRPQSMEKFVGQKHVIENLQIFIDSAQRRNDALDHILFYGPPGLGKTTLAHIISNELRSKIYTTSGPLLSKAGDIAAILTNLQRNDILFIDEIHRLPSTVEEVLYPAMEDYCLDIIVGDGPAAKSIRINLAKFTLVAATTRIGMLSNPLRDRFGITMRLEFYTIDELVELLREASDKLSVRIEEDGIVELAKRSRGTPRIALRLLKRIRDFLEVSENDLITTGFADYALNKMEIDKFGLDKLDYTYMNFISKHYSDSPVGIKTIASAISEKEDSIEEMIEPYLIKIGFLHRTPRGRKLSKKALDYLASK</sequence>
<accession>X5H4M3</accession>
<protein>
    <recommendedName>
        <fullName evidence="9">Holliday junction branch migration complex subunit RuvB</fullName>
        <ecNumber evidence="9">3.6.4.-</ecNumber>
    </recommendedName>
</protein>